<reference evidence="4" key="1">
    <citation type="journal article" date="2021" name="Front. Plant Sci.">
        <title>Chromosome-Scale Genome Assembly for Chinese Sour Jujube and Insights Into Its Genome Evolution and Domestication Signature.</title>
        <authorList>
            <person name="Shen L.-Y."/>
            <person name="Luo H."/>
            <person name="Wang X.-L."/>
            <person name="Wang X.-M."/>
            <person name="Qiu X.-J."/>
            <person name="Liu H."/>
            <person name="Zhou S.-S."/>
            <person name="Jia K.-H."/>
            <person name="Nie S."/>
            <person name="Bao Y.-T."/>
            <person name="Zhang R.-G."/>
            <person name="Yun Q.-Z."/>
            <person name="Chai Y.-H."/>
            <person name="Lu J.-Y."/>
            <person name="Li Y."/>
            <person name="Zhao S.-W."/>
            <person name="Mao J.-F."/>
            <person name="Jia S.-G."/>
            <person name="Mao Y.-M."/>
        </authorList>
    </citation>
    <scope>NUCLEOTIDE SEQUENCE</scope>
    <source>
        <strain evidence="4">AT0</strain>
        <tissue evidence="4">Leaf</tissue>
    </source>
</reference>
<dbReference type="GO" id="GO:0071944">
    <property type="term" value="C:cell periphery"/>
    <property type="evidence" value="ECO:0007669"/>
    <property type="project" value="TreeGrafter"/>
</dbReference>
<keyword evidence="1 3" id="KW-0732">Signal</keyword>
<proteinExistence type="predicted"/>
<evidence type="ECO:0000256" key="2">
    <source>
        <dbReference type="SAM" id="MobiDB-lite"/>
    </source>
</evidence>
<gene>
    <name evidence="4" type="ORF">FEM48_Zijuj09G0019000</name>
</gene>
<dbReference type="Proteomes" id="UP000813462">
    <property type="component" value="Unassembled WGS sequence"/>
</dbReference>
<evidence type="ECO:0000256" key="1">
    <source>
        <dbReference type="ARBA" id="ARBA00022729"/>
    </source>
</evidence>
<evidence type="ECO:0008006" key="6">
    <source>
        <dbReference type="Google" id="ProtNLM"/>
    </source>
</evidence>
<dbReference type="PANTHER" id="PTHR33470:SF40">
    <property type="entry name" value="PROTEIN SEED AND ROOT HAIR PROTECTIVE PROTEIN"/>
    <property type="match status" value="1"/>
</dbReference>
<dbReference type="Pfam" id="PF01190">
    <property type="entry name" value="Pollen_Ole_e_1"/>
    <property type="match status" value="1"/>
</dbReference>
<dbReference type="EMBL" id="JAEACU010000009">
    <property type="protein sequence ID" value="KAH7517034.1"/>
    <property type="molecule type" value="Genomic_DNA"/>
</dbReference>
<evidence type="ECO:0000256" key="3">
    <source>
        <dbReference type="SAM" id="SignalP"/>
    </source>
</evidence>
<comment type="caution">
    <text evidence="4">The sequence shown here is derived from an EMBL/GenBank/DDBJ whole genome shotgun (WGS) entry which is preliminary data.</text>
</comment>
<dbReference type="PANTHER" id="PTHR33470">
    <property type="entry name" value="OS01G0164075 PROTEIN"/>
    <property type="match status" value="1"/>
</dbReference>
<dbReference type="GO" id="GO:0009723">
    <property type="term" value="P:response to ethylene"/>
    <property type="evidence" value="ECO:0007669"/>
    <property type="project" value="TreeGrafter"/>
</dbReference>
<accession>A0A978UQ84</accession>
<feature type="region of interest" description="Disordered" evidence="2">
    <location>
        <begin position="29"/>
        <end position="76"/>
    </location>
</feature>
<name>A0A978UQ84_ZIZJJ</name>
<evidence type="ECO:0000313" key="5">
    <source>
        <dbReference type="Proteomes" id="UP000813462"/>
    </source>
</evidence>
<protein>
    <recommendedName>
        <fullName evidence="6">Proline-rich protein 3-like</fullName>
    </recommendedName>
</protein>
<sequence>MASSSLYICTVLLLSLLVISSATDYGYTYTPTPQTKPEENYKTLPKPEEKDKFSPYKKPGDDSETKPYYGQEPNPEGKEKLVDLPNIFDVQGLVLCKKGSKYFPLKGAVARISCDGVDEEGYKRSDFYTFSGASNENGYFFATVSPSQLEKNWKLKKCKVFLDKEHSSLDADCNVPIDVNKAITGVPLASINYRILHDNINLYSVGPFFCTPSEPNPSVPHNGGY</sequence>
<organism evidence="4 5">
    <name type="scientific">Ziziphus jujuba var. spinosa</name>
    <dbReference type="NCBI Taxonomy" id="714518"/>
    <lineage>
        <taxon>Eukaryota</taxon>
        <taxon>Viridiplantae</taxon>
        <taxon>Streptophyta</taxon>
        <taxon>Embryophyta</taxon>
        <taxon>Tracheophyta</taxon>
        <taxon>Spermatophyta</taxon>
        <taxon>Magnoliopsida</taxon>
        <taxon>eudicotyledons</taxon>
        <taxon>Gunneridae</taxon>
        <taxon>Pentapetalae</taxon>
        <taxon>rosids</taxon>
        <taxon>fabids</taxon>
        <taxon>Rosales</taxon>
        <taxon>Rhamnaceae</taxon>
        <taxon>Paliureae</taxon>
        <taxon>Ziziphus</taxon>
    </lineage>
</organism>
<feature type="compositionally biased region" description="Basic and acidic residues" evidence="2">
    <location>
        <begin position="36"/>
        <end position="65"/>
    </location>
</feature>
<feature type="signal peptide" evidence="3">
    <location>
        <begin position="1"/>
        <end position="22"/>
    </location>
</feature>
<evidence type="ECO:0000313" key="4">
    <source>
        <dbReference type="EMBL" id="KAH7517034.1"/>
    </source>
</evidence>
<feature type="chain" id="PRO_5037930852" description="Proline-rich protein 3-like" evidence="3">
    <location>
        <begin position="23"/>
        <end position="225"/>
    </location>
</feature>
<dbReference type="AlphaFoldDB" id="A0A978UQ84"/>